<dbReference type="EMBL" id="LAZR01000512">
    <property type="protein sequence ID" value="KKN66013.1"/>
    <property type="molecule type" value="Genomic_DNA"/>
</dbReference>
<accession>A0A0F9VJK1</accession>
<evidence type="ECO:0000313" key="1">
    <source>
        <dbReference type="EMBL" id="KKN66013.1"/>
    </source>
</evidence>
<name>A0A0F9VJK1_9ZZZZ</name>
<organism evidence="1">
    <name type="scientific">marine sediment metagenome</name>
    <dbReference type="NCBI Taxonomy" id="412755"/>
    <lineage>
        <taxon>unclassified sequences</taxon>
        <taxon>metagenomes</taxon>
        <taxon>ecological metagenomes</taxon>
    </lineage>
</organism>
<reference evidence="1" key="1">
    <citation type="journal article" date="2015" name="Nature">
        <title>Complex archaea that bridge the gap between prokaryotes and eukaryotes.</title>
        <authorList>
            <person name="Spang A."/>
            <person name="Saw J.H."/>
            <person name="Jorgensen S.L."/>
            <person name="Zaremba-Niedzwiedzka K."/>
            <person name="Martijn J."/>
            <person name="Lind A.E."/>
            <person name="van Eijk R."/>
            <person name="Schleper C."/>
            <person name="Guy L."/>
            <person name="Ettema T.J."/>
        </authorList>
    </citation>
    <scope>NUCLEOTIDE SEQUENCE</scope>
</reference>
<proteinExistence type="predicted"/>
<sequence>MRFEIEQEDKKDVAAVVGLKLRNDGGNYVSLVATNPATKDRQILMRFYDGKFHRCILSRAAYPRMGIQVDARGKMQEK</sequence>
<dbReference type="AlphaFoldDB" id="A0A0F9VJK1"/>
<protein>
    <submittedName>
        <fullName evidence="1">Uncharacterized protein</fullName>
    </submittedName>
</protein>
<gene>
    <name evidence="1" type="ORF">LCGC14_0476050</name>
</gene>
<comment type="caution">
    <text evidence="1">The sequence shown here is derived from an EMBL/GenBank/DDBJ whole genome shotgun (WGS) entry which is preliminary data.</text>
</comment>